<evidence type="ECO:0000313" key="9">
    <source>
        <dbReference type="Proteomes" id="UP001175261"/>
    </source>
</evidence>
<evidence type="ECO:0000256" key="4">
    <source>
        <dbReference type="ARBA" id="ARBA00023163"/>
    </source>
</evidence>
<dbReference type="EMBL" id="JAPDFR010000007">
    <property type="protein sequence ID" value="KAK0385335.1"/>
    <property type="molecule type" value="Genomic_DNA"/>
</dbReference>
<feature type="region of interest" description="Disordered" evidence="6">
    <location>
        <begin position="73"/>
        <end position="94"/>
    </location>
</feature>
<evidence type="ECO:0000256" key="3">
    <source>
        <dbReference type="ARBA" id="ARBA00023015"/>
    </source>
</evidence>
<feature type="domain" description="Xylanolytic transcriptional activator regulatory" evidence="7">
    <location>
        <begin position="307"/>
        <end position="566"/>
    </location>
</feature>
<evidence type="ECO:0000256" key="6">
    <source>
        <dbReference type="SAM" id="MobiDB-lite"/>
    </source>
</evidence>
<evidence type="ECO:0000256" key="1">
    <source>
        <dbReference type="ARBA" id="ARBA00022723"/>
    </source>
</evidence>
<organism evidence="8 9">
    <name type="scientific">Sarocladium strictum</name>
    <name type="common">Black bundle disease fungus</name>
    <name type="synonym">Acremonium strictum</name>
    <dbReference type="NCBI Taxonomy" id="5046"/>
    <lineage>
        <taxon>Eukaryota</taxon>
        <taxon>Fungi</taxon>
        <taxon>Dikarya</taxon>
        <taxon>Ascomycota</taxon>
        <taxon>Pezizomycotina</taxon>
        <taxon>Sordariomycetes</taxon>
        <taxon>Hypocreomycetidae</taxon>
        <taxon>Hypocreales</taxon>
        <taxon>Sarocladiaceae</taxon>
        <taxon>Sarocladium</taxon>
    </lineage>
</organism>
<gene>
    <name evidence="8" type="ORF">NLU13_7811</name>
</gene>
<proteinExistence type="predicted"/>
<reference evidence="8" key="1">
    <citation type="submission" date="2022-10" db="EMBL/GenBank/DDBJ databases">
        <title>Determination and structural analysis of whole genome sequence of Sarocladium strictum F4-1.</title>
        <authorList>
            <person name="Hu L."/>
            <person name="Jiang Y."/>
        </authorList>
    </citation>
    <scope>NUCLEOTIDE SEQUENCE</scope>
    <source>
        <strain evidence="8">F4-1</strain>
    </source>
</reference>
<keyword evidence="5" id="KW-0539">Nucleus</keyword>
<dbReference type="InterPro" id="IPR007219">
    <property type="entry name" value="XnlR_reg_dom"/>
</dbReference>
<evidence type="ECO:0000256" key="2">
    <source>
        <dbReference type="ARBA" id="ARBA00022833"/>
    </source>
</evidence>
<accession>A0AA39GDI5</accession>
<dbReference type="GO" id="GO:0003677">
    <property type="term" value="F:DNA binding"/>
    <property type="evidence" value="ECO:0007669"/>
    <property type="project" value="InterPro"/>
</dbReference>
<feature type="region of interest" description="Disordered" evidence="6">
    <location>
        <begin position="1"/>
        <end position="47"/>
    </location>
</feature>
<keyword evidence="2" id="KW-0862">Zinc</keyword>
<name>A0AA39GDI5_SARSR</name>
<dbReference type="Proteomes" id="UP001175261">
    <property type="component" value="Unassembled WGS sequence"/>
</dbReference>
<keyword evidence="1" id="KW-0479">Metal-binding</keyword>
<dbReference type="Pfam" id="PF04082">
    <property type="entry name" value="Fungal_trans"/>
    <property type="match status" value="1"/>
</dbReference>
<dbReference type="PANTHER" id="PTHR47660:SF2">
    <property type="entry name" value="TRANSCRIPTION FACTOR WITH C2H2 AND ZN(2)-CYS(6) DNA BINDING DOMAIN (EUROFUNG)"/>
    <property type="match status" value="1"/>
</dbReference>
<keyword evidence="9" id="KW-1185">Reference proteome</keyword>
<dbReference type="GO" id="GO:0008270">
    <property type="term" value="F:zinc ion binding"/>
    <property type="evidence" value="ECO:0007669"/>
    <property type="project" value="InterPro"/>
</dbReference>
<sequence>MSWISNCEYPESARRGSSHVSGSEYLDADTSFTLEPGERKSQPGPLDLLSGLATGDYGLRYLHSAEDTVNQALRTPDSTSDGGPLSGDAPLPPTPLQTVAAANIGDPPAPSMDMYPSTFPGLFIDRSDDLTSCANDPTGLSPSYFALIQPDFRTNGFDWLDFDMPDFDFGGQHEQQSAVFSPKATATVPQAAEPNTETGQLTAAHVSDPRPGLTPTFGHGNSILRPLAASHVAQTWPFDQTKDASSHRYLLPPLKEVLQSASRSNHLPPDNRRDSLMQLLSEQRLPASGQFQSPGSVQAYSELQRLLEMYFSRFHDIQAIIHKPTWNMDTCPTVLLTAMACVGALLSEDERDAELCSILSDMCLPMIIWLGASDDKNYQDISFLNALCLHQIYSLGSGNRQLYQNADRSRGTLIGSLRGMGLLSSPWTTGDSDADDGQDFLSTGSQDQASLAREWISWVQVEQERRAAWAAFEYDCSLCTLTSRRGAVDLGELPSSLPCFEDLWNATSAEAWLALRSRLGPASFSPGLSKVLKTALAGREQAVTLGSWAARLCAQVLGRLLWDIKQLEVVAMPHHLGLGSLIDANKESKKSILGALSSLLKLTANPLSTAGLITYNITGLLCHYSYLYAVDDVMDVVIYIVRRSIMTQDSNPSGSLQIARRRLKSTFAKDPRGARTLVWHAAQIVAIANEYLVSAPCEIMRLFMGYVFIMAFSTYGPRPASDGHRAGRQPQCPVRLDIPDHASHMNRGAATWIEHGGPASVGKVEDICAEGSVCAISRDAQAMMHKLGCWGLADKFARILYTLGTKGL</sequence>
<dbReference type="CDD" id="cd12148">
    <property type="entry name" value="fungal_TF_MHR"/>
    <property type="match status" value="1"/>
</dbReference>
<dbReference type="AlphaFoldDB" id="A0AA39GDI5"/>
<evidence type="ECO:0000313" key="8">
    <source>
        <dbReference type="EMBL" id="KAK0385335.1"/>
    </source>
</evidence>
<comment type="caution">
    <text evidence="8">The sequence shown here is derived from an EMBL/GenBank/DDBJ whole genome shotgun (WGS) entry which is preliminary data.</text>
</comment>
<dbReference type="PANTHER" id="PTHR47660">
    <property type="entry name" value="TRANSCRIPTION FACTOR WITH C2H2 AND ZN(2)-CYS(6) DNA BINDING DOMAIN (EUROFUNG)-RELATED-RELATED"/>
    <property type="match status" value="1"/>
</dbReference>
<evidence type="ECO:0000256" key="5">
    <source>
        <dbReference type="ARBA" id="ARBA00023242"/>
    </source>
</evidence>
<dbReference type="GO" id="GO:0006351">
    <property type="term" value="P:DNA-templated transcription"/>
    <property type="evidence" value="ECO:0007669"/>
    <property type="project" value="InterPro"/>
</dbReference>
<keyword evidence="3" id="KW-0805">Transcription regulation</keyword>
<keyword evidence="4" id="KW-0804">Transcription</keyword>
<evidence type="ECO:0000259" key="7">
    <source>
        <dbReference type="Pfam" id="PF04082"/>
    </source>
</evidence>
<protein>
    <recommendedName>
        <fullName evidence="7">Xylanolytic transcriptional activator regulatory domain-containing protein</fullName>
    </recommendedName>
</protein>